<comment type="catalytic activity">
    <reaction evidence="9">
        <text>succinate + ATP + CoA = succinyl-CoA + ADP + phosphate</text>
        <dbReference type="Rhea" id="RHEA:17661"/>
        <dbReference type="ChEBI" id="CHEBI:30031"/>
        <dbReference type="ChEBI" id="CHEBI:30616"/>
        <dbReference type="ChEBI" id="CHEBI:43474"/>
        <dbReference type="ChEBI" id="CHEBI:57287"/>
        <dbReference type="ChEBI" id="CHEBI:57292"/>
        <dbReference type="ChEBI" id="CHEBI:456216"/>
        <dbReference type="EC" id="6.2.1.5"/>
    </reaction>
</comment>
<dbReference type="GO" id="GO:0005524">
    <property type="term" value="F:ATP binding"/>
    <property type="evidence" value="ECO:0007669"/>
    <property type="project" value="UniProtKB-UniRule"/>
</dbReference>
<dbReference type="InterPro" id="IPR005809">
    <property type="entry name" value="Succ_CoA_ligase-like_bsu"/>
</dbReference>
<dbReference type="SUPFAM" id="SSF52210">
    <property type="entry name" value="Succinyl-CoA synthetase domains"/>
    <property type="match status" value="1"/>
</dbReference>
<dbReference type="InterPro" id="IPR017866">
    <property type="entry name" value="Succ-CoA_synthase_bsu_CS"/>
</dbReference>
<dbReference type="FunFam" id="3.40.50.261:FF:000001">
    <property type="entry name" value="Succinate--CoA ligase [ADP-forming] subunit beta"/>
    <property type="match status" value="1"/>
</dbReference>
<evidence type="ECO:0000256" key="9">
    <source>
        <dbReference type="HAMAP-Rule" id="MF_03219"/>
    </source>
</evidence>
<comment type="subcellular location">
    <subcellularLocation>
        <location evidence="9">Mitochondrion</location>
    </subcellularLocation>
</comment>
<evidence type="ECO:0000256" key="10">
    <source>
        <dbReference type="RuleBase" id="RU361258"/>
    </source>
</evidence>
<dbReference type="GO" id="GO:0004775">
    <property type="term" value="F:succinate-CoA ligase (ADP-forming) activity"/>
    <property type="evidence" value="ECO:0007669"/>
    <property type="project" value="UniProtKB-UniRule"/>
</dbReference>
<dbReference type="UniPathway" id="UPA00223">
    <property type="reaction ID" value="UER00999"/>
</dbReference>
<accession>A0A1R2CCV6</accession>
<comment type="caution">
    <text evidence="12">The sequence shown here is derived from an EMBL/GenBank/DDBJ whole genome shotgun (WGS) entry which is preliminary data.</text>
</comment>
<dbReference type="PROSITE" id="PS01217">
    <property type="entry name" value="SUCCINYL_COA_LIG_3"/>
    <property type="match status" value="1"/>
</dbReference>
<dbReference type="GO" id="GO:0006104">
    <property type="term" value="P:succinyl-CoA metabolic process"/>
    <property type="evidence" value="ECO:0007669"/>
    <property type="project" value="TreeGrafter"/>
</dbReference>
<dbReference type="PANTHER" id="PTHR11815">
    <property type="entry name" value="SUCCINYL-COA SYNTHETASE BETA CHAIN"/>
    <property type="match status" value="1"/>
</dbReference>
<evidence type="ECO:0000313" key="13">
    <source>
        <dbReference type="Proteomes" id="UP000187209"/>
    </source>
</evidence>
<evidence type="ECO:0000256" key="1">
    <source>
        <dbReference type="ARBA" id="ARBA00005064"/>
    </source>
</evidence>
<evidence type="ECO:0000256" key="5">
    <source>
        <dbReference type="ARBA" id="ARBA00022741"/>
    </source>
</evidence>
<dbReference type="InterPro" id="IPR016102">
    <property type="entry name" value="Succinyl-CoA_synth-like"/>
</dbReference>
<keyword evidence="5 9" id="KW-0547">Nucleotide-binding</keyword>
<keyword evidence="3 9" id="KW-0436">Ligase</keyword>
<feature type="binding site" evidence="9">
    <location>
        <position position="63"/>
    </location>
    <ligand>
        <name>ATP</name>
        <dbReference type="ChEBI" id="CHEBI:30616"/>
    </ligand>
</feature>
<feature type="binding site" evidence="9">
    <location>
        <begin position="345"/>
        <end position="347"/>
    </location>
    <ligand>
        <name>substrate</name>
        <note>ligand shared with subunit alpha</note>
    </ligand>
</feature>
<comment type="function">
    <text evidence="9">Succinyl-CoA synthetase functions in the citric acid cycle (TCA), coupling the hydrolysis of succinyl-CoA to the synthesis of ATP and thus represents the only step of substrate-level phosphorylation in the TCA. The beta subunit provides nucleotide specificity of the enzyme and binds the substrate succinate, while the binding sites for coenzyme A and phosphate are found in the alpha subunit.</text>
</comment>
<evidence type="ECO:0000256" key="7">
    <source>
        <dbReference type="ARBA" id="ARBA00022842"/>
    </source>
</evidence>
<dbReference type="FunFam" id="3.30.470.20:FF:000002">
    <property type="entry name" value="Succinate--CoA ligase [ADP-forming] subunit beta"/>
    <property type="match status" value="1"/>
</dbReference>
<dbReference type="HAMAP" id="MF_00558">
    <property type="entry name" value="Succ_CoA_beta"/>
    <property type="match status" value="1"/>
</dbReference>
<dbReference type="PROSITE" id="PS50975">
    <property type="entry name" value="ATP_GRASP"/>
    <property type="match status" value="1"/>
</dbReference>
<feature type="binding site" evidence="9">
    <location>
        <begin position="70"/>
        <end position="72"/>
    </location>
    <ligand>
        <name>ATP</name>
        <dbReference type="ChEBI" id="CHEBI:30616"/>
    </ligand>
</feature>
<keyword evidence="9" id="KW-0496">Mitochondrion</keyword>
<feature type="binding site" evidence="9">
    <location>
        <position position="237"/>
    </location>
    <ligand>
        <name>Mg(2+)</name>
        <dbReference type="ChEBI" id="CHEBI:18420"/>
    </ligand>
</feature>
<dbReference type="InterPro" id="IPR013815">
    <property type="entry name" value="ATP_grasp_subdomain_1"/>
</dbReference>
<dbReference type="EC" id="6.2.1.5" evidence="9"/>
<comment type="pathway">
    <text evidence="1 9">Carbohydrate metabolism; tricarboxylic acid cycle; succinate from succinyl-CoA (ligase route): step 1/1.</text>
</comment>
<evidence type="ECO:0000256" key="3">
    <source>
        <dbReference type="ARBA" id="ARBA00022598"/>
    </source>
</evidence>
<comment type="similarity">
    <text evidence="9 10">Belongs to the succinate/malate CoA ligase beta subunit family.</text>
</comment>
<evidence type="ECO:0000256" key="6">
    <source>
        <dbReference type="ARBA" id="ARBA00022840"/>
    </source>
</evidence>
<feature type="binding site" evidence="9">
    <location>
        <position position="288"/>
    </location>
    <ligand>
        <name>substrate</name>
        <note>ligand shared with subunit alpha</note>
    </ligand>
</feature>
<dbReference type="Pfam" id="PF00549">
    <property type="entry name" value="Ligase_CoA"/>
    <property type="match status" value="1"/>
</dbReference>
<dbReference type="Pfam" id="PF08442">
    <property type="entry name" value="ATP-grasp_2"/>
    <property type="match status" value="1"/>
</dbReference>
<feature type="binding site" evidence="9">
    <location>
        <position position="131"/>
    </location>
    <ligand>
        <name>ATP</name>
        <dbReference type="ChEBI" id="CHEBI:30616"/>
    </ligand>
</feature>
<dbReference type="Gene3D" id="3.30.1490.20">
    <property type="entry name" value="ATP-grasp fold, A domain"/>
    <property type="match status" value="1"/>
</dbReference>
<dbReference type="InterPro" id="IPR013650">
    <property type="entry name" value="ATP-grasp_succ-CoA_synth-type"/>
</dbReference>
<dbReference type="InterPro" id="IPR011761">
    <property type="entry name" value="ATP-grasp"/>
</dbReference>
<dbReference type="Gene3D" id="3.30.470.20">
    <property type="entry name" value="ATP-grasp fold, B domain"/>
    <property type="match status" value="1"/>
</dbReference>
<dbReference type="Proteomes" id="UP000187209">
    <property type="component" value="Unassembled WGS sequence"/>
</dbReference>
<proteinExistence type="inferred from homology"/>
<dbReference type="GO" id="GO:0005739">
    <property type="term" value="C:mitochondrion"/>
    <property type="evidence" value="ECO:0007669"/>
    <property type="project" value="UniProtKB-SubCell"/>
</dbReference>
<keyword evidence="8" id="KW-0809">Transit peptide</keyword>
<organism evidence="12 13">
    <name type="scientific">Stentor coeruleus</name>
    <dbReference type="NCBI Taxonomy" id="5963"/>
    <lineage>
        <taxon>Eukaryota</taxon>
        <taxon>Sar</taxon>
        <taxon>Alveolata</taxon>
        <taxon>Ciliophora</taxon>
        <taxon>Postciliodesmatophora</taxon>
        <taxon>Heterotrichea</taxon>
        <taxon>Heterotrichida</taxon>
        <taxon>Stentoridae</taxon>
        <taxon>Stentor</taxon>
    </lineage>
</organism>
<dbReference type="NCBIfam" id="NF001913">
    <property type="entry name" value="PRK00696.1"/>
    <property type="match status" value="1"/>
</dbReference>
<dbReference type="GO" id="GO:0000287">
    <property type="term" value="F:magnesium ion binding"/>
    <property type="evidence" value="ECO:0007669"/>
    <property type="project" value="UniProtKB-UniRule"/>
</dbReference>
<evidence type="ECO:0000256" key="2">
    <source>
        <dbReference type="ARBA" id="ARBA00022532"/>
    </source>
</evidence>
<comment type="subunit">
    <text evidence="9 10">Heterodimer of an alpha and a beta subunit.</text>
</comment>
<sequence length="430" mass="47053">MWSKTFLKTLTSSICRNYHLHEYQGLLLLKSYGIPTPFNKVAFSPREAKSIAEEIGDEKVVVKAQVLAGGRGKGKFEPGGFKGGVQIISQGEVEGVTSCMIGKYLVTKQTGDEGKPCDKVLVMKKLVLAKEYYIAFLLDRKFGGPVLVYSTQGGMDIEEVASRSPDEIFKVPVSQKVGISHSLAEEVAKNLNFPSSRAEEIHRLLVNLYDCFTQKDMLLLEINPLGLTTEDEIVICDAKLNFDDNAIFRQKATHNERDLRQENLDELEAHNAGLSYISMTGTIGCLVNGAGLAMATMDLIKLLGGSPANFLDVGGGAQEDQIVSALKILQTNRKVESVLINIFGGIMRCDIIATGLITAAKKVNFTKPIVARLCGTNWQEAKELVLNSGINAIYEPDEEKAVKKVVAISKVLRIANECGVKVGFDYKLDK</sequence>
<keyword evidence="2 9" id="KW-0816">Tricarboxylic acid cycle</keyword>
<dbReference type="PANTHER" id="PTHR11815:SF1">
    <property type="entry name" value="SUCCINATE--COA LIGASE [ADP-FORMING] SUBUNIT BETA, MITOCHONDRIAL"/>
    <property type="match status" value="1"/>
</dbReference>
<feature type="domain" description="ATP-grasp" evidence="11">
    <location>
        <begin position="26"/>
        <end position="72"/>
    </location>
</feature>
<dbReference type="OrthoDB" id="1552at2759"/>
<dbReference type="NCBIfam" id="TIGR01016">
    <property type="entry name" value="sucCoAbeta"/>
    <property type="match status" value="1"/>
</dbReference>
<dbReference type="SUPFAM" id="SSF56059">
    <property type="entry name" value="Glutathione synthetase ATP-binding domain-like"/>
    <property type="match status" value="1"/>
</dbReference>
<evidence type="ECO:0000259" key="11">
    <source>
        <dbReference type="PROSITE" id="PS50975"/>
    </source>
</evidence>
<dbReference type="InterPro" id="IPR005811">
    <property type="entry name" value="SUCC_ACL_C"/>
</dbReference>
<keyword evidence="6 9" id="KW-0067">ATP-binding</keyword>
<evidence type="ECO:0000256" key="4">
    <source>
        <dbReference type="ARBA" id="ARBA00022723"/>
    </source>
</evidence>
<keyword evidence="4 9" id="KW-0479">Metal-binding</keyword>
<keyword evidence="7 9" id="KW-0460">Magnesium</keyword>
<name>A0A1R2CCV6_9CILI</name>
<dbReference type="GO" id="GO:0006099">
    <property type="term" value="P:tricarboxylic acid cycle"/>
    <property type="evidence" value="ECO:0007669"/>
    <property type="project" value="UniProtKB-UniRule"/>
</dbReference>
<gene>
    <name evidence="12" type="ORF">SteCoe_11548</name>
</gene>
<reference evidence="12 13" key="1">
    <citation type="submission" date="2016-11" db="EMBL/GenBank/DDBJ databases">
        <title>The macronuclear genome of Stentor coeruleus: a giant cell with tiny introns.</title>
        <authorList>
            <person name="Slabodnick M."/>
            <person name="Ruby J.G."/>
            <person name="Reiff S.B."/>
            <person name="Swart E.C."/>
            <person name="Gosai S."/>
            <person name="Prabakaran S."/>
            <person name="Witkowska E."/>
            <person name="Larue G.E."/>
            <person name="Fisher S."/>
            <person name="Freeman R.M."/>
            <person name="Gunawardena J."/>
            <person name="Chu W."/>
            <person name="Stover N.A."/>
            <person name="Gregory B.D."/>
            <person name="Nowacki M."/>
            <person name="Derisi J."/>
            <person name="Roy S.W."/>
            <person name="Marshall W.F."/>
            <person name="Sood P."/>
        </authorList>
    </citation>
    <scope>NUCLEOTIDE SEQUENCE [LARGE SCALE GENOMIC DNA]</scope>
    <source>
        <strain evidence="12">WM001</strain>
    </source>
</reference>
<keyword evidence="13" id="KW-1185">Reference proteome</keyword>
<protein>
    <recommendedName>
        <fullName evidence="9">Succinate--CoA ligase [ADP-forming] subunit beta, mitochondrial</fullName>
        <ecNumber evidence="9">6.2.1.5</ecNumber>
    </recommendedName>
    <alternativeName>
        <fullName evidence="9">Succinyl-CoA synthetase beta chain</fullName>
        <shortName evidence="9">SCS-beta</shortName>
    </alternativeName>
</protein>
<dbReference type="AlphaFoldDB" id="A0A1R2CCV6"/>
<dbReference type="PIRSF" id="PIRSF001554">
    <property type="entry name" value="SucCS_beta"/>
    <property type="match status" value="1"/>
</dbReference>
<evidence type="ECO:0000256" key="8">
    <source>
        <dbReference type="ARBA" id="ARBA00022946"/>
    </source>
</evidence>
<comment type="cofactor">
    <cofactor evidence="9">
        <name>Mg(2+)</name>
        <dbReference type="ChEBI" id="CHEBI:18420"/>
    </cofactor>
    <text evidence="9">Binds 1 Mg(2+) ion per subunit.</text>
</comment>
<feature type="binding site" evidence="9">
    <location>
        <position position="223"/>
    </location>
    <ligand>
        <name>Mg(2+)</name>
        <dbReference type="ChEBI" id="CHEBI:18420"/>
    </ligand>
</feature>
<evidence type="ECO:0000313" key="12">
    <source>
        <dbReference type="EMBL" id="OMJ86841.1"/>
    </source>
</evidence>
<dbReference type="Gene3D" id="3.40.50.261">
    <property type="entry name" value="Succinyl-CoA synthetase domains"/>
    <property type="match status" value="1"/>
</dbReference>
<dbReference type="EMBL" id="MPUH01000193">
    <property type="protein sequence ID" value="OMJ86841.1"/>
    <property type="molecule type" value="Genomic_DNA"/>
</dbReference>
<dbReference type="GO" id="GO:0042709">
    <property type="term" value="C:succinate-CoA ligase complex"/>
    <property type="evidence" value="ECO:0007669"/>
    <property type="project" value="TreeGrafter"/>
</dbReference>